<dbReference type="AlphaFoldDB" id="A0AAV0VC10"/>
<dbReference type="PANTHER" id="PTHR15422:SF45">
    <property type="entry name" value="CYTOCHROME B561 DOMAIN-CONTAINING PROTEIN"/>
    <property type="match status" value="1"/>
</dbReference>
<keyword evidence="14" id="KW-1185">Reference proteome</keyword>
<feature type="transmembrane region" description="Helical" evidence="11">
    <location>
        <begin position="37"/>
        <end position="55"/>
    </location>
</feature>
<comment type="subcellular location">
    <subcellularLocation>
        <location evidence="2">Membrane</location>
        <topology evidence="2">Multi-pass membrane protein</topology>
    </subcellularLocation>
</comment>
<keyword evidence="7" id="KW-0249">Electron transport</keyword>
<dbReference type="PANTHER" id="PTHR15422">
    <property type="entry name" value="OS05G0565100 PROTEIN"/>
    <property type="match status" value="1"/>
</dbReference>
<dbReference type="GO" id="GO:0016020">
    <property type="term" value="C:membrane"/>
    <property type="evidence" value="ECO:0007669"/>
    <property type="project" value="UniProtKB-SubCell"/>
</dbReference>
<keyword evidence="8 11" id="KW-1133">Transmembrane helix</keyword>
<dbReference type="SMART" id="SM00665">
    <property type="entry name" value="B561"/>
    <property type="match status" value="1"/>
</dbReference>
<evidence type="ECO:0000256" key="1">
    <source>
        <dbReference type="ARBA" id="ARBA00001970"/>
    </source>
</evidence>
<name>A0AAV0VC10_9STRA</name>
<evidence type="ECO:0000256" key="8">
    <source>
        <dbReference type="ARBA" id="ARBA00022989"/>
    </source>
</evidence>
<evidence type="ECO:0000256" key="11">
    <source>
        <dbReference type="SAM" id="Phobius"/>
    </source>
</evidence>
<keyword evidence="9" id="KW-0408">Iron</keyword>
<comment type="cofactor">
    <cofactor evidence="1">
        <name>heme b</name>
        <dbReference type="ChEBI" id="CHEBI:60344"/>
    </cofactor>
</comment>
<feature type="transmembrane region" description="Helical" evidence="11">
    <location>
        <begin position="182"/>
        <end position="203"/>
    </location>
</feature>
<feature type="domain" description="Cytochrome b561" evidence="12">
    <location>
        <begin position="1"/>
        <end position="202"/>
    </location>
</feature>
<comment type="caution">
    <text evidence="13">The sequence shown here is derived from an EMBL/GenBank/DDBJ whole genome shotgun (WGS) entry which is preliminary data.</text>
</comment>
<evidence type="ECO:0000256" key="10">
    <source>
        <dbReference type="ARBA" id="ARBA00023136"/>
    </source>
</evidence>
<dbReference type="GO" id="GO:0046872">
    <property type="term" value="F:metal ion binding"/>
    <property type="evidence" value="ECO:0007669"/>
    <property type="project" value="UniProtKB-KW"/>
</dbReference>
<feature type="transmembrane region" description="Helical" evidence="11">
    <location>
        <begin position="75"/>
        <end position="94"/>
    </location>
</feature>
<protein>
    <recommendedName>
        <fullName evidence="12">Cytochrome b561 domain-containing protein</fullName>
    </recommendedName>
</protein>
<dbReference type="Pfam" id="PF03188">
    <property type="entry name" value="Cytochrom_B561"/>
    <property type="match status" value="1"/>
</dbReference>
<evidence type="ECO:0000313" key="13">
    <source>
        <dbReference type="EMBL" id="CAI5746127.1"/>
    </source>
</evidence>
<feature type="transmembrane region" description="Helical" evidence="11">
    <location>
        <begin position="109"/>
        <end position="130"/>
    </location>
</feature>
<evidence type="ECO:0000256" key="5">
    <source>
        <dbReference type="ARBA" id="ARBA00022692"/>
    </source>
</evidence>
<evidence type="ECO:0000313" key="14">
    <source>
        <dbReference type="Proteomes" id="UP001162029"/>
    </source>
</evidence>
<keyword evidence="4" id="KW-0349">Heme</keyword>
<accession>A0AAV0VC10</accession>
<keyword evidence="10 11" id="KW-0472">Membrane</keyword>
<keyword evidence="5 11" id="KW-0812">Transmembrane</keyword>
<gene>
    <name evidence="13" type="ORF">PDE001_LOCUS11142</name>
</gene>
<evidence type="ECO:0000256" key="9">
    <source>
        <dbReference type="ARBA" id="ARBA00023004"/>
    </source>
</evidence>
<feature type="transmembrane region" description="Helical" evidence="11">
    <location>
        <begin position="150"/>
        <end position="170"/>
    </location>
</feature>
<proteinExistence type="predicted"/>
<evidence type="ECO:0000256" key="7">
    <source>
        <dbReference type="ARBA" id="ARBA00022982"/>
    </source>
</evidence>
<organism evidence="13 14">
    <name type="scientific">Peronospora destructor</name>
    <dbReference type="NCBI Taxonomy" id="86335"/>
    <lineage>
        <taxon>Eukaryota</taxon>
        <taxon>Sar</taxon>
        <taxon>Stramenopiles</taxon>
        <taxon>Oomycota</taxon>
        <taxon>Peronosporomycetes</taxon>
        <taxon>Peronosporales</taxon>
        <taxon>Peronosporaceae</taxon>
        <taxon>Peronospora</taxon>
    </lineage>
</organism>
<dbReference type="InterPro" id="IPR045150">
    <property type="entry name" value="CYB561D1/2"/>
</dbReference>
<sequence length="207" mass="21948">MVNKLELIVLSGLFGAPCATILSKCAASPSLFAVHPAANAIAFLLCFPLGLYVMLERKSVTTFKTRVLLSKLHMFFQVLAILLLSTGGVAAYMTKNNFGKQHFTSTHSWLASGTAVLATLNMLGGLATTFGSKKTSWQWKNPGHRIGGTLAFLGGGCSVILGIHSGSWGISQLGKDLQFKMASSIAAAYFLLFLKVVTSGSVAKKSD</sequence>
<evidence type="ECO:0000259" key="12">
    <source>
        <dbReference type="PROSITE" id="PS50939"/>
    </source>
</evidence>
<evidence type="ECO:0000256" key="6">
    <source>
        <dbReference type="ARBA" id="ARBA00022723"/>
    </source>
</evidence>
<evidence type="ECO:0000256" key="2">
    <source>
        <dbReference type="ARBA" id="ARBA00004141"/>
    </source>
</evidence>
<dbReference type="GO" id="GO:0140575">
    <property type="term" value="F:transmembrane monodehydroascorbate reductase activity"/>
    <property type="evidence" value="ECO:0007669"/>
    <property type="project" value="InterPro"/>
</dbReference>
<reference evidence="13" key="1">
    <citation type="submission" date="2022-12" db="EMBL/GenBank/DDBJ databases">
        <authorList>
            <person name="Webb A."/>
        </authorList>
    </citation>
    <scope>NUCLEOTIDE SEQUENCE</scope>
    <source>
        <strain evidence="13">Pd1</strain>
    </source>
</reference>
<evidence type="ECO:0000256" key="3">
    <source>
        <dbReference type="ARBA" id="ARBA00022448"/>
    </source>
</evidence>
<keyword evidence="6" id="KW-0479">Metal-binding</keyword>
<dbReference type="EMBL" id="CANTFM010002360">
    <property type="protein sequence ID" value="CAI5746127.1"/>
    <property type="molecule type" value="Genomic_DNA"/>
</dbReference>
<dbReference type="Proteomes" id="UP001162029">
    <property type="component" value="Unassembled WGS sequence"/>
</dbReference>
<evidence type="ECO:0000256" key="4">
    <source>
        <dbReference type="ARBA" id="ARBA00022617"/>
    </source>
</evidence>
<keyword evidence="3" id="KW-0813">Transport</keyword>
<dbReference type="InterPro" id="IPR006593">
    <property type="entry name" value="Cyt_b561/ferric_Rdtase_TM"/>
</dbReference>
<dbReference type="PROSITE" id="PS50939">
    <property type="entry name" value="CYTOCHROME_B561"/>
    <property type="match status" value="1"/>
</dbReference>
<dbReference type="Gene3D" id="1.20.120.1770">
    <property type="match status" value="1"/>
</dbReference>